<comment type="caution">
    <text evidence="2">The sequence shown here is derived from an EMBL/GenBank/DDBJ whole genome shotgun (WGS) entry which is preliminary data.</text>
</comment>
<dbReference type="Proteomes" id="UP000766486">
    <property type="component" value="Unassembled WGS sequence"/>
</dbReference>
<reference evidence="2 3" key="1">
    <citation type="submission" date="2019-06" db="EMBL/GenBank/DDBJ databases">
        <authorList>
            <person name="Broberg M."/>
        </authorList>
    </citation>
    <scope>NUCLEOTIDE SEQUENCE [LARGE SCALE GENOMIC DNA]</scope>
</reference>
<evidence type="ECO:0000313" key="3">
    <source>
        <dbReference type="Proteomes" id="UP000766486"/>
    </source>
</evidence>
<accession>A0ABY6UDU8</accession>
<gene>
    <name evidence="2" type="ORF">CLO192961_LOCUS258280</name>
</gene>
<organism evidence="2 3">
    <name type="scientific">Bionectria ochroleuca</name>
    <name type="common">Gliocladium roseum</name>
    <dbReference type="NCBI Taxonomy" id="29856"/>
    <lineage>
        <taxon>Eukaryota</taxon>
        <taxon>Fungi</taxon>
        <taxon>Dikarya</taxon>
        <taxon>Ascomycota</taxon>
        <taxon>Pezizomycotina</taxon>
        <taxon>Sordariomycetes</taxon>
        <taxon>Hypocreomycetidae</taxon>
        <taxon>Hypocreales</taxon>
        <taxon>Bionectriaceae</taxon>
        <taxon>Clonostachys</taxon>
    </lineage>
</organism>
<protein>
    <submittedName>
        <fullName evidence="2">Uncharacterized protein</fullName>
    </submittedName>
</protein>
<evidence type="ECO:0000256" key="1">
    <source>
        <dbReference type="SAM" id="MobiDB-lite"/>
    </source>
</evidence>
<keyword evidence="3" id="KW-1185">Reference proteome</keyword>
<evidence type="ECO:0000313" key="2">
    <source>
        <dbReference type="EMBL" id="VUC29349.1"/>
    </source>
</evidence>
<name>A0ABY6UDU8_BIOOC</name>
<proteinExistence type="predicted"/>
<feature type="region of interest" description="Disordered" evidence="1">
    <location>
        <begin position="1"/>
        <end position="30"/>
    </location>
</feature>
<sequence length="66" mass="7222">MSFISAFRSAKPKETSGNSMGLARPAPQASAAVEPPGKSIHFRHKFNAYYGFNIDARIDSMTFLSL</sequence>
<dbReference type="EMBL" id="CABFNS010000799">
    <property type="protein sequence ID" value="VUC29349.1"/>
    <property type="molecule type" value="Genomic_DNA"/>
</dbReference>